<reference evidence="2 4" key="1">
    <citation type="submission" date="2020-05" db="EMBL/GenBank/DDBJ databases">
        <title>Characterization of novel class B3 metallo-beta-lactamase from novel Pseudomonas species.</title>
        <authorList>
            <person name="Yamada K."/>
            <person name="Aoki K."/>
            <person name="Ishii Y."/>
        </authorList>
    </citation>
    <scope>NUCLEOTIDE SEQUENCE [LARGE SCALE GENOMIC DNA]</scope>
    <source>
        <strain evidence="2 4">TUM18999</strain>
        <strain evidence="3 5">TUM20286</strain>
    </source>
</reference>
<accession>A0A6J4DWP2</accession>
<evidence type="ECO:0000313" key="3">
    <source>
        <dbReference type="EMBL" id="GJN52794.1"/>
    </source>
</evidence>
<feature type="domain" description="TnsA endonuclease N-terminal" evidence="1">
    <location>
        <begin position="52"/>
        <end position="134"/>
    </location>
</feature>
<dbReference type="Proteomes" id="UP001054892">
    <property type="component" value="Unassembled WGS sequence"/>
</dbReference>
<evidence type="ECO:0000313" key="2">
    <source>
        <dbReference type="EMBL" id="BCG21987.1"/>
    </source>
</evidence>
<dbReference type="Proteomes" id="UP000509383">
    <property type="component" value="Chromosome"/>
</dbReference>
<evidence type="ECO:0000313" key="4">
    <source>
        <dbReference type="Proteomes" id="UP000509383"/>
    </source>
</evidence>
<dbReference type="AlphaFoldDB" id="A0A6J4DWP2"/>
<dbReference type="EMBL" id="AP023189">
    <property type="protein sequence ID" value="BCG21987.1"/>
    <property type="molecule type" value="Genomic_DNA"/>
</dbReference>
<dbReference type="KEGG" id="ptw:TUM18999_01780"/>
<gene>
    <name evidence="2" type="ORF">TUM18999_01780</name>
    <name evidence="3" type="ORF">TUM20286_25460</name>
</gene>
<dbReference type="Pfam" id="PF08722">
    <property type="entry name" value="Tn7_TnsA-like_N"/>
    <property type="match status" value="1"/>
</dbReference>
<keyword evidence="5" id="KW-1185">Reference proteome</keyword>
<organism evidence="2 4">
    <name type="scientific">Pseudomonas tohonis</name>
    <dbReference type="NCBI Taxonomy" id="2725477"/>
    <lineage>
        <taxon>Bacteria</taxon>
        <taxon>Pseudomonadati</taxon>
        <taxon>Pseudomonadota</taxon>
        <taxon>Gammaproteobacteria</taxon>
        <taxon>Pseudomonadales</taxon>
        <taxon>Pseudomonadaceae</taxon>
        <taxon>Pseudomonas</taxon>
    </lineage>
</organism>
<evidence type="ECO:0000313" key="5">
    <source>
        <dbReference type="Proteomes" id="UP001054892"/>
    </source>
</evidence>
<dbReference type="InterPro" id="IPR014833">
    <property type="entry name" value="TnsA_N"/>
</dbReference>
<sequence>MSSTVHNGELISQTRRSKSMTRSLSGVLPFRGQGVSYESGLERDFIRIWLLDPEVVAIVAQPAQIPFTARNGRSYIYPPDFFVQFDERTGRKPLLVEVKMREQWVPNWREWLPKWKAAYRYACDRGWEFRIYDETRIRGPVLESVEFLQRYRNLNFDPTFTSAVLNTLSNMKAAPFHHLIARHFTGNEAIGRSHLWHLIATGQALADLEEPLDEFTIMRARK</sequence>
<evidence type="ECO:0000259" key="1">
    <source>
        <dbReference type="Pfam" id="PF08722"/>
    </source>
</evidence>
<dbReference type="EMBL" id="BQKM01000004">
    <property type="protein sequence ID" value="GJN52794.1"/>
    <property type="molecule type" value="Genomic_DNA"/>
</dbReference>
<protein>
    <recommendedName>
        <fullName evidence="1">TnsA endonuclease N-terminal domain-containing protein</fullName>
    </recommendedName>
</protein>
<name>A0A6J4DWP2_9PSED</name>
<proteinExistence type="predicted"/>